<feature type="transmembrane region" description="Helical" evidence="9">
    <location>
        <begin position="187"/>
        <end position="212"/>
    </location>
</feature>
<dbReference type="AlphaFoldDB" id="A0A140L412"/>
<evidence type="ECO:0000256" key="3">
    <source>
        <dbReference type="ARBA" id="ARBA00022475"/>
    </source>
</evidence>
<proteinExistence type="inferred from homology"/>
<keyword evidence="7 9" id="KW-0472">Membrane</keyword>
<keyword evidence="5" id="KW-0029">Amino-acid transport</keyword>
<evidence type="ECO:0000313" key="10">
    <source>
        <dbReference type="EMBL" id="KXG75287.1"/>
    </source>
</evidence>
<evidence type="ECO:0000256" key="2">
    <source>
        <dbReference type="ARBA" id="ARBA00022448"/>
    </source>
</evidence>
<dbReference type="GO" id="GO:0006865">
    <property type="term" value="P:amino acid transport"/>
    <property type="evidence" value="ECO:0007669"/>
    <property type="project" value="UniProtKB-KW"/>
</dbReference>
<organism evidence="10 11">
    <name type="scientific">Thermotalea metallivorans</name>
    <dbReference type="NCBI Taxonomy" id="520762"/>
    <lineage>
        <taxon>Bacteria</taxon>
        <taxon>Bacillati</taxon>
        <taxon>Bacillota</taxon>
        <taxon>Clostridia</taxon>
        <taxon>Peptostreptococcales</taxon>
        <taxon>Thermotaleaceae</taxon>
        <taxon>Thermotalea</taxon>
    </lineage>
</organism>
<comment type="caution">
    <text evidence="10">The sequence shown here is derived from an EMBL/GenBank/DDBJ whole genome shotgun (WGS) entry which is preliminary data.</text>
</comment>
<evidence type="ECO:0000256" key="1">
    <source>
        <dbReference type="ARBA" id="ARBA00004651"/>
    </source>
</evidence>
<gene>
    <name evidence="10" type="primary">livH_3</name>
    <name evidence="10" type="ORF">AN619_18520</name>
</gene>
<dbReference type="CDD" id="cd06582">
    <property type="entry name" value="TM_PBP1_LivH_like"/>
    <property type="match status" value="1"/>
</dbReference>
<feature type="transmembrane region" description="Helical" evidence="9">
    <location>
        <begin position="61"/>
        <end position="81"/>
    </location>
</feature>
<dbReference type="OrthoDB" id="9807115at2"/>
<dbReference type="GO" id="GO:0005886">
    <property type="term" value="C:plasma membrane"/>
    <property type="evidence" value="ECO:0007669"/>
    <property type="project" value="UniProtKB-SubCell"/>
</dbReference>
<comment type="subcellular location">
    <subcellularLocation>
        <location evidence="1">Cell membrane</location>
        <topology evidence="1">Multi-pass membrane protein</topology>
    </subcellularLocation>
</comment>
<feature type="transmembrane region" description="Helical" evidence="9">
    <location>
        <begin position="252"/>
        <end position="276"/>
    </location>
</feature>
<dbReference type="InterPro" id="IPR001851">
    <property type="entry name" value="ABC_transp_permease"/>
</dbReference>
<keyword evidence="11" id="KW-1185">Reference proteome</keyword>
<keyword evidence="4 9" id="KW-0812">Transmembrane</keyword>
<keyword evidence="6 9" id="KW-1133">Transmembrane helix</keyword>
<evidence type="ECO:0000256" key="5">
    <source>
        <dbReference type="ARBA" id="ARBA00022970"/>
    </source>
</evidence>
<dbReference type="STRING" id="520762.AN619_18520"/>
<protein>
    <submittedName>
        <fullName evidence="10">High-affinity branched-chain amino acid transport system permease protein LivH</fullName>
    </submittedName>
</protein>
<evidence type="ECO:0000256" key="8">
    <source>
        <dbReference type="ARBA" id="ARBA00037998"/>
    </source>
</evidence>
<feature type="transmembrane region" description="Helical" evidence="9">
    <location>
        <begin position="93"/>
        <end position="112"/>
    </location>
</feature>
<evidence type="ECO:0000313" key="11">
    <source>
        <dbReference type="Proteomes" id="UP000070456"/>
    </source>
</evidence>
<dbReference type="Proteomes" id="UP000070456">
    <property type="component" value="Unassembled WGS sequence"/>
</dbReference>
<dbReference type="RefSeq" id="WP_068556412.1">
    <property type="nucleotide sequence ID" value="NZ_LOEE01000036.1"/>
</dbReference>
<name>A0A140L412_9FIRM</name>
<dbReference type="GO" id="GO:0022857">
    <property type="term" value="F:transmembrane transporter activity"/>
    <property type="evidence" value="ECO:0007669"/>
    <property type="project" value="InterPro"/>
</dbReference>
<reference evidence="10 11" key="1">
    <citation type="submission" date="2015-12" db="EMBL/GenBank/DDBJ databases">
        <title>Draft genome sequence of the thermoanaerobe Thermotalea metallivorans, an isolate from the runoff channel of the Great Artesian Basin, Australia.</title>
        <authorList>
            <person name="Patel B.K."/>
        </authorList>
    </citation>
    <scope>NUCLEOTIDE SEQUENCE [LARGE SCALE GENOMIC DNA]</scope>
    <source>
        <strain evidence="10 11">B2-1</strain>
    </source>
</reference>
<dbReference type="Pfam" id="PF02653">
    <property type="entry name" value="BPD_transp_2"/>
    <property type="match status" value="1"/>
</dbReference>
<feature type="transmembrane region" description="Helical" evidence="9">
    <location>
        <begin position="218"/>
        <end position="240"/>
    </location>
</feature>
<keyword evidence="3" id="KW-1003">Cell membrane</keyword>
<dbReference type="PANTHER" id="PTHR11795:SF445">
    <property type="entry name" value="AMINO ACID ABC TRANSPORTER PERMEASE PROTEIN"/>
    <property type="match status" value="1"/>
</dbReference>
<evidence type="ECO:0000256" key="7">
    <source>
        <dbReference type="ARBA" id="ARBA00023136"/>
    </source>
</evidence>
<dbReference type="PANTHER" id="PTHR11795">
    <property type="entry name" value="BRANCHED-CHAIN AMINO ACID TRANSPORT SYSTEM PERMEASE PROTEIN LIVH"/>
    <property type="match status" value="1"/>
</dbReference>
<evidence type="ECO:0000256" key="4">
    <source>
        <dbReference type="ARBA" id="ARBA00022692"/>
    </source>
</evidence>
<feature type="transmembrane region" description="Helical" evidence="9">
    <location>
        <begin position="132"/>
        <end position="158"/>
    </location>
</feature>
<evidence type="ECO:0000256" key="6">
    <source>
        <dbReference type="ARBA" id="ARBA00022989"/>
    </source>
</evidence>
<keyword evidence="2" id="KW-0813">Transport</keyword>
<comment type="similarity">
    <text evidence="8">Belongs to the binding-protein-dependent transport system permease family. LivHM subfamily.</text>
</comment>
<feature type="transmembrane region" description="Helical" evidence="9">
    <location>
        <begin position="6"/>
        <end position="30"/>
    </location>
</feature>
<evidence type="ECO:0000256" key="9">
    <source>
        <dbReference type="SAM" id="Phobius"/>
    </source>
</evidence>
<dbReference type="InterPro" id="IPR052157">
    <property type="entry name" value="BCAA_transport_permease"/>
</dbReference>
<sequence length="284" mass="30886">MILQIIVSGILMGFVYSLVAVGLTLTWGVLDIINFAHGEFLMMGMYSAFWMYSLFGMDPLLSIPFAMGIVFVMGYFTYRLIIKKVINAPGLTALLATFGLSLLLRNLAQFIWSPNYRFINQSIVMDKKIVLGSITLGVPQMVAAISSIVMTMAVFYFVEKTKTGRAIQATALDKNTAKLMGIHTEKIYALTFGISGACVGIAGALTATFFPIHPESGALYSLLAFVIVALGGFGNIKGALYSAIIIGITEALGGFLFGTQFKYALVFLIYLIVIQIKPKGLFGW</sequence>
<accession>A0A140L412</accession>
<dbReference type="EMBL" id="LOEE01000036">
    <property type="protein sequence ID" value="KXG75287.1"/>
    <property type="molecule type" value="Genomic_DNA"/>
</dbReference>